<evidence type="ECO:0000256" key="2">
    <source>
        <dbReference type="ARBA" id="ARBA00008114"/>
    </source>
</evidence>
<dbReference type="GO" id="GO:0008324">
    <property type="term" value="F:monoatomic cation transmembrane transporter activity"/>
    <property type="evidence" value="ECO:0007669"/>
    <property type="project" value="InterPro"/>
</dbReference>
<proteinExistence type="inferred from homology"/>
<dbReference type="Pfam" id="PF01545">
    <property type="entry name" value="Cation_efflux"/>
    <property type="match status" value="1"/>
</dbReference>
<feature type="transmembrane region" description="Helical" evidence="7">
    <location>
        <begin position="52"/>
        <end position="73"/>
    </location>
</feature>
<evidence type="ECO:0000256" key="7">
    <source>
        <dbReference type="SAM" id="Phobius"/>
    </source>
</evidence>
<evidence type="ECO:0000259" key="9">
    <source>
        <dbReference type="Pfam" id="PF16916"/>
    </source>
</evidence>
<accession>A0A6G5QN68</accession>
<dbReference type="SUPFAM" id="SSF161111">
    <property type="entry name" value="Cation efflux protein transmembrane domain-like"/>
    <property type="match status" value="1"/>
</dbReference>
<feature type="domain" description="Cation efflux protein cytoplasmic" evidence="9">
    <location>
        <begin position="225"/>
        <end position="303"/>
    </location>
</feature>
<comment type="similarity">
    <text evidence="2">Belongs to the cation diffusion facilitator (CDF) transporter (TC 2.A.4) family.</text>
</comment>
<dbReference type="Gene3D" id="1.20.1510.10">
    <property type="entry name" value="Cation efflux protein transmembrane domain"/>
    <property type="match status" value="1"/>
</dbReference>
<dbReference type="Proteomes" id="UP000502377">
    <property type="component" value="Chromosome"/>
</dbReference>
<dbReference type="NCBIfam" id="TIGR01297">
    <property type="entry name" value="CDF"/>
    <property type="match status" value="1"/>
</dbReference>
<dbReference type="PANTHER" id="PTHR43840">
    <property type="entry name" value="MITOCHONDRIAL METAL TRANSPORTER 1-RELATED"/>
    <property type="match status" value="1"/>
</dbReference>
<feature type="transmembrane region" description="Helical" evidence="7">
    <location>
        <begin position="127"/>
        <end position="151"/>
    </location>
</feature>
<evidence type="ECO:0000256" key="1">
    <source>
        <dbReference type="ARBA" id="ARBA00004141"/>
    </source>
</evidence>
<feature type="domain" description="Cation efflux protein transmembrane" evidence="8">
    <location>
        <begin position="26"/>
        <end position="220"/>
    </location>
</feature>
<dbReference type="InterPro" id="IPR050291">
    <property type="entry name" value="CDF_Transporter"/>
</dbReference>
<dbReference type="SUPFAM" id="SSF160240">
    <property type="entry name" value="Cation efflux protein cytoplasmic domain-like"/>
    <property type="match status" value="1"/>
</dbReference>
<keyword evidence="6 7" id="KW-0472">Membrane</keyword>
<dbReference type="AlphaFoldDB" id="A0A6G5QN68"/>
<organism evidence="10 11">
    <name type="scientific">Campylobacter rectus</name>
    <name type="common">Wolinella recta</name>
    <dbReference type="NCBI Taxonomy" id="203"/>
    <lineage>
        <taxon>Bacteria</taxon>
        <taxon>Pseudomonadati</taxon>
        <taxon>Campylobacterota</taxon>
        <taxon>Epsilonproteobacteria</taxon>
        <taxon>Campylobacterales</taxon>
        <taxon>Campylobacteraceae</taxon>
        <taxon>Campylobacter</taxon>
    </lineage>
</organism>
<feature type="transmembrane region" description="Helical" evidence="7">
    <location>
        <begin position="171"/>
        <end position="188"/>
    </location>
</feature>
<evidence type="ECO:0000313" key="10">
    <source>
        <dbReference type="EMBL" id="QCD47120.1"/>
    </source>
</evidence>
<dbReference type="PANTHER" id="PTHR43840:SF15">
    <property type="entry name" value="MITOCHONDRIAL METAL TRANSPORTER 1-RELATED"/>
    <property type="match status" value="1"/>
</dbReference>
<keyword evidence="5 7" id="KW-1133">Transmembrane helix</keyword>
<dbReference type="RefSeq" id="WP_004319104.1">
    <property type="nucleotide sequence ID" value="NZ_CP012543.1"/>
</dbReference>
<evidence type="ECO:0000259" key="8">
    <source>
        <dbReference type="Pfam" id="PF01545"/>
    </source>
</evidence>
<dbReference type="InterPro" id="IPR027470">
    <property type="entry name" value="Cation_efflux_CTD"/>
</dbReference>
<dbReference type="GO" id="GO:0016020">
    <property type="term" value="C:membrane"/>
    <property type="evidence" value="ECO:0007669"/>
    <property type="project" value="UniProtKB-SubCell"/>
</dbReference>
<reference evidence="10 11" key="1">
    <citation type="submission" date="2016-07" db="EMBL/GenBank/DDBJ databases">
        <title>Comparative genomics of the Campylobacter concisus group.</title>
        <authorList>
            <person name="Miller W.G."/>
            <person name="Yee E."/>
            <person name="Chapman M.H."/>
            <person name="Huynh S."/>
            <person name="Bono J.L."/>
            <person name="On S.L.W."/>
            <person name="StLeger J."/>
            <person name="Foster G."/>
            <person name="Parker C.T."/>
        </authorList>
    </citation>
    <scope>NUCLEOTIDE SEQUENCE [LARGE SCALE GENOMIC DNA]</scope>
    <source>
        <strain evidence="10 11">ATCC 33238</strain>
    </source>
</reference>
<gene>
    <name evidence="10" type="ORF">CRECT_1472</name>
</gene>
<keyword evidence="4 7" id="KW-0812">Transmembrane</keyword>
<comment type="subcellular location">
    <subcellularLocation>
        <location evidence="1">Membrane</location>
        <topology evidence="1">Multi-pass membrane protein</topology>
    </subcellularLocation>
</comment>
<keyword evidence="3" id="KW-0813">Transport</keyword>
<name>A0A6G5QN68_CAMRE</name>
<protein>
    <submittedName>
        <fullName evidence="10">Cation diffusion facilitator family transporter</fullName>
    </submittedName>
</protein>
<feature type="transmembrane region" description="Helical" evidence="7">
    <location>
        <begin position="25"/>
        <end position="46"/>
    </location>
</feature>
<dbReference type="InterPro" id="IPR058533">
    <property type="entry name" value="Cation_efflux_TM"/>
</dbReference>
<evidence type="ECO:0000256" key="4">
    <source>
        <dbReference type="ARBA" id="ARBA00022692"/>
    </source>
</evidence>
<evidence type="ECO:0000256" key="6">
    <source>
        <dbReference type="ARBA" id="ARBA00023136"/>
    </source>
</evidence>
<feature type="transmembrane region" description="Helical" evidence="7">
    <location>
        <begin position="94"/>
        <end position="115"/>
    </location>
</feature>
<dbReference type="KEGG" id="crx:CRECT_1472"/>
<evidence type="ECO:0000256" key="5">
    <source>
        <dbReference type="ARBA" id="ARBA00022989"/>
    </source>
</evidence>
<dbReference type="Pfam" id="PF16916">
    <property type="entry name" value="ZT_dimer"/>
    <property type="match status" value="1"/>
</dbReference>
<evidence type="ECO:0000256" key="3">
    <source>
        <dbReference type="ARBA" id="ARBA00022448"/>
    </source>
</evidence>
<dbReference type="InterPro" id="IPR036837">
    <property type="entry name" value="Cation_efflux_CTD_sf"/>
</dbReference>
<dbReference type="InterPro" id="IPR027469">
    <property type="entry name" value="Cation_efflux_TMD_sf"/>
</dbReference>
<sequence length="312" mass="33332">MQKIFDYESDAVKAAKSKDKGENRAVIVAGATAFALAVVKFIAGLASGSVAVLGSAVDSALDCVVSLLNFLALKKSRAAANANFNFGYGKLEAVAAMFEGIFIIGAAAFICYESLLKFNQKNAEIDLNLGIIVMLFSLAVTGGLIAFLGSVAKRTANLIVKADALHYRSDFYANLAVIAALVVVKFTGLTAIDAIFGLVISGLIAHSALNLIKESLGVLLDRALEPEITARIEEIIKSKKEILSYHYLTSRKSGESCFLSVHLVFERGISLFDAHAVSDSVESEIKAEFSELSWQITAHLDPCDDRLGACQI</sequence>
<dbReference type="InterPro" id="IPR002524">
    <property type="entry name" value="Cation_efflux"/>
</dbReference>
<dbReference type="Gene3D" id="3.30.70.1350">
    <property type="entry name" value="Cation efflux protein, cytoplasmic domain"/>
    <property type="match status" value="1"/>
</dbReference>
<dbReference type="EMBL" id="CP012543">
    <property type="protein sequence ID" value="QCD47120.1"/>
    <property type="molecule type" value="Genomic_DNA"/>
</dbReference>
<evidence type="ECO:0000313" key="11">
    <source>
        <dbReference type="Proteomes" id="UP000502377"/>
    </source>
</evidence>